<dbReference type="InterPro" id="IPR012318">
    <property type="entry name" value="HTH_CRP"/>
</dbReference>
<dbReference type="GO" id="GO:0003677">
    <property type="term" value="F:DNA binding"/>
    <property type="evidence" value="ECO:0007669"/>
    <property type="project" value="UniProtKB-KW"/>
</dbReference>
<gene>
    <name evidence="6" type="ORF">Aco04nite_64800</name>
</gene>
<feature type="domain" description="Cyclic nucleotide-binding" evidence="4">
    <location>
        <begin position="10"/>
        <end position="113"/>
    </location>
</feature>
<dbReference type="PROSITE" id="PS51063">
    <property type="entry name" value="HTH_CRP_2"/>
    <property type="match status" value="1"/>
</dbReference>
<dbReference type="AlphaFoldDB" id="A0A919W4F8"/>
<dbReference type="SUPFAM" id="SSF51206">
    <property type="entry name" value="cAMP-binding domain-like"/>
    <property type="match status" value="1"/>
</dbReference>
<dbReference type="Pfam" id="PF00027">
    <property type="entry name" value="cNMP_binding"/>
    <property type="match status" value="1"/>
</dbReference>
<dbReference type="Gene3D" id="2.60.120.10">
    <property type="entry name" value="Jelly Rolls"/>
    <property type="match status" value="1"/>
</dbReference>
<organism evidence="6 7">
    <name type="scientific">Winogradskya consettensis</name>
    <dbReference type="NCBI Taxonomy" id="113560"/>
    <lineage>
        <taxon>Bacteria</taxon>
        <taxon>Bacillati</taxon>
        <taxon>Actinomycetota</taxon>
        <taxon>Actinomycetes</taxon>
        <taxon>Micromonosporales</taxon>
        <taxon>Micromonosporaceae</taxon>
        <taxon>Winogradskya</taxon>
    </lineage>
</organism>
<dbReference type="GO" id="GO:0003700">
    <property type="term" value="F:DNA-binding transcription factor activity"/>
    <property type="evidence" value="ECO:0007669"/>
    <property type="project" value="TreeGrafter"/>
</dbReference>
<evidence type="ECO:0000313" key="6">
    <source>
        <dbReference type="EMBL" id="GIM79303.1"/>
    </source>
</evidence>
<accession>A0A919W4F8</accession>
<comment type="caution">
    <text evidence="6">The sequence shown here is derived from an EMBL/GenBank/DDBJ whole genome shotgun (WGS) entry which is preliminary data.</text>
</comment>
<dbReference type="InterPro" id="IPR018490">
    <property type="entry name" value="cNMP-bd_dom_sf"/>
</dbReference>
<dbReference type="Proteomes" id="UP000680865">
    <property type="component" value="Unassembled WGS sequence"/>
</dbReference>
<keyword evidence="1" id="KW-0805">Transcription regulation</keyword>
<evidence type="ECO:0000256" key="1">
    <source>
        <dbReference type="ARBA" id="ARBA00023015"/>
    </source>
</evidence>
<dbReference type="InterPro" id="IPR000595">
    <property type="entry name" value="cNMP-bd_dom"/>
</dbReference>
<dbReference type="SUPFAM" id="SSF46785">
    <property type="entry name" value="Winged helix' DNA-binding domain"/>
    <property type="match status" value="1"/>
</dbReference>
<dbReference type="Gene3D" id="1.10.10.10">
    <property type="entry name" value="Winged helix-like DNA-binding domain superfamily/Winged helix DNA-binding domain"/>
    <property type="match status" value="1"/>
</dbReference>
<dbReference type="SMART" id="SM00100">
    <property type="entry name" value="cNMP"/>
    <property type="match status" value="1"/>
</dbReference>
<name>A0A919W4F8_9ACTN</name>
<dbReference type="CDD" id="cd00038">
    <property type="entry name" value="CAP_ED"/>
    <property type="match status" value="1"/>
</dbReference>
<dbReference type="InterPro" id="IPR036390">
    <property type="entry name" value="WH_DNA-bd_sf"/>
</dbReference>
<feature type="domain" description="HTH crp-type" evidence="5">
    <location>
        <begin position="144"/>
        <end position="218"/>
    </location>
</feature>
<dbReference type="PANTHER" id="PTHR24567">
    <property type="entry name" value="CRP FAMILY TRANSCRIPTIONAL REGULATORY PROTEIN"/>
    <property type="match status" value="1"/>
</dbReference>
<dbReference type="InterPro" id="IPR050397">
    <property type="entry name" value="Env_Response_Regulators"/>
</dbReference>
<reference evidence="6" key="1">
    <citation type="submission" date="2021-03" db="EMBL/GenBank/DDBJ databases">
        <title>Whole genome shotgun sequence of Actinoplanes consettensis NBRC 14913.</title>
        <authorList>
            <person name="Komaki H."/>
            <person name="Tamura T."/>
        </authorList>
    </citation>
    <scope>NUCLEOTIDE SEQUENCE</scope>
    <source>
        <strain evidence="6">NBRC 14913</strain>
    </source>
</reference>
<protein>
    <submittedName>
        <fullName evidence="6">Crp/Fnr family transcriptional regulator</fullName>
    </submittedName>
</protein>
<dbReference type="RefSeq" id="WP_213001006.1">
    <property type="nucleotide sequence ID" value="NZ_BAAATW010000031.1"/>
</dbReference>
<keyword evidence="7" id="KW-1185">Reference proteome</keyword>
<sequence>MTPGHPAEPFWYALTDQHRAELREMGTRNDYRPETVVIREGERTDFAFVVMDGCVKVSATGRHGYQTILGLRDAGELVGELAGLDGGRRSATVSALSPVEGLLLPADRFGPFLRRNPGAAAILHRTVSMRLREADRYRSAAGSEAVLQRFAALLLHLAKRYGLQVDGGGVLIDLPLSQEDLAGLILTSKRTLGRILESWRADDIIVTGRRTMLLHSVDALRTIARNNA</sequence>
<keyword evidence="3" id="KW-0804">Transcription</keyword>
<evidence type="ECO:0000256" key="2">
    <source>
        <dbReference type="ARBA" id="ARBA00023125"/>
    </source>
</evidence>
<dbReference type="GO" id="GO:0005829">
    <property type="term" value="C:cytosol"/>
    <property type="evidence" value="ECO:0007669"/>
    <property type="project" value="TreeGrafter"/>
</dbReference>
<dbReference type="PROSITE" id="PS50042">
    <property type="entry name" value="CNMP_BINDING_3"/>
    <property type="match status" value="1"/>
</dbReference>
<evidence type="ECO:0000259" key="4">
    <source>
        <dbReference type="PROSITE" id="PS50042"/>
    </source>
</evidence>
<evidence type="ECO:0000313" key="7">
    <source>
        <dbReference type="Proteomes" id="UP000680865"/>
    </source>
</evidence>
<dbReference type="EMBL" id="BOQP01000037">
    <property type="protein sequence ID" value="GIM79303.1"/>
    <property type="molecule type" value="Genomic_DNA"/>
</dbReference>
<dbReference type="InterPro" id="IPR014710">
    <property type="entry name" value="RmlC-like_jellyroll"/>
</dbReference>
<keyword evidence="2" id="KW-0238">DNA-binding</keyword>
<dbReference type="PANTHER" id="PTHR24567:SF74">
    <property type="entry name" value="HTH-TYPE TRANSCRIPTIONAL REGULATOR ARCR"/>
    <property type="match status" value="1"/>
</dbReference>
<dbReference type="InterPro" id="IPR036388">
    <property type="entry name" value="WH-like_DNA-bd_sf"/>
</dbReference>
<evidence type="ECO:0000256" key="3">
    <source>
        <dbReference type="ARBA" id="ARBA00023163"/>
    </source>
</evidence>
<proteinExistence type="predicted"/>
<evidence type="ECO:0000259" key="5">
    <source>
        <dbReference type="PROSITE" id="PS51063"/>
    </source>
</evidence>
<dbReference type="Pfam" id="PF13545">
    <property type="entry name" value="HTH_Crp_2"/>
    <property type="match status" value="1"/>
</dbReference>